<evidence type="ECO:0000256" key="1">
    <source>
        <dbReference type="SAM" id="MobiDB-lite"/>
    </source>
</evidence>
<gene>
    <name evidence="2" type="ORF">LWI29_016326</name>
</gene>
<evidence type="ECO:0000313" key="3">
    <source>
        <dbReference type="Proteomes" id="UP001168877"/>
    </source>
</evidence>
<evidence type="ECO:0000313" key="2">
    <source>
        <dbReference type="EMBL" id="KAK0573964.1"/>
    </source>
</evidence>
<sequence length="206" mass="21770">MGGVGKIGVSSNGKKPTVGTNGNGKAGASGSGYFGVSSTLSAVNASTFIPVKNGVQIDSTLLRKNNNSGRASGSRFDVLGEEESNVTKGEISNRISSQGNKKNRKKGGAVVITDRNLESLEKPCGVGASAIRPTDNYPPKQAVDDEDLDSAGVLRHLHMEVTDLAARQVDFMDTVEGVTSKDDSSSVINKDGNLMWWQLSSLRLWQ</sequence>
<organism evidence="2 3">
    <name type="scientific">Acer saccharum</name>
    <name type="common">Sugar maple</name>
    <dbReference type="NCBI Taxonomy" id="4024"/>
    <lineage>
        <taxon>Eukaryota</taxon>
        <taxon>Viridiplantae</taxon>
        <taxon>Streptophyta</taxon>
        <taxon>Embryophyta</taxon>
        <taxon>Tracheophyta</taxon>
        <taxon>Spermatophyta</taxon>
        <taxon>Magnoliopsida</taxon>
        <taxon>eudicotyledons</taxon>
        <taxon>Gunneridae</taxon>
        <taxon>Pentapetalae</taxon>
        <taxon>rosids</taxon>
        <taxon>malvids</taxon>
        <taxon>Sapindales</taxon>
        <taxon>Sapindaceae</taxon>
        <taxon>Hippocastanoideae</taxon>
        <taxon>Acereae</taxon>
        <taxon>Acer</taxon>
    </lineage>
</organism>
<name>A0AA39RI10_ACESA</name>
<dbReference type="EMBL" id="JAUESC010000387">
    <property type="protein sequence ID" value="KAK0573964.1"/>
    <property type="molecule type" value="Genomic_DNA"/>
</dbReference>
<dbReference type="AlphaFoldDB" id="A0AA39RI10"/>
<proteinExistence type="predicted"/>
<protein>
    <submittedName>
        <fullName evidence="2">Uncharacterized protein</fullName>
    </submittedName>
</protein>
<reference evidence="2" key="1">
    <citation type="journal article" date="2022" name="Plant J.">
        <title>Strategies of tolerance reflected in two North American maple genomes.</title>
        <authorList>
            <person name="McEvoy S.L."/>
            <person name="Sezen U.U."/>
            <person name="Trouern-Trend A."/>
            <person name="McMahon S.M."/>
            <person name="Schaberg P.G."/>
            <person name="Yang J."/>
            <person name="Wegrzyn J.L."/>
            <person name="Swenson N.G."/>
        </authorList>
    </citation>
    <scope>NUCLEOTIDE SEQUENCE</scope>
    <source>
        <strain evidence="2">NS2018</strain>
    </source>
</reference>
<accession>A0AA39RI10</accession>
<keyword evidence="3" id="KW-1185">Reference proteome</keyword>
<reference evidence="2" key="2">
    <citation type="submission" date="2023-06" db="EMBL/GenBank/DDBJ databases">
        <authorList>
            <person name="Swenson N.G."/>
            <person name="Wegrzyn J.L."/>
            <person name="Mcevoy S.L."/>
        </authorList>
    </citation>
    <scope>NUCLEOTIDE SEQUENCE</scope>
    <source>
        <strain evidence="2">NS2018</strain>
        <tissue evidence="2">Leaf</tissue>
    </source>
</reference>
<comment type="caution">
    <text evidence="2">The sequence shown here is derived from an EMBL/GenBank/DDBJ whole genome shotgun (WGS) entry which is preliminary data.</text>
</comment>
<dbReference type="Proteomes" id="UP001168877">
    <property type="component" value="Unassembled WGS sequence"/>
</dbReference>
<feature type="region of interest" description="Disordered" evidence="1">
    <location>
        <begin position="1"/>
        <end position="29"/>
    </location>
</feature>